<dbReference type="RefSeq" id="WP_273943858.1">
    <property type="nucleotide sequence ID" value="NZ_CP097263.1"/>
</dbReference>
<comment type="caution">
    <text evidence="1">The sequence shown here is derived from an EMBL/GenBank/DDBJ whole genome shotgun (WGS) entry which is preliminary data.</text>
</comment>
<protein>
    <recommendedName>
        <fullName evidence="3">FxLD family lantipeptide</fullName>
    </recommendedName>
</protein>
<evidence type="ECO:0000313" key="1">
    <source>
        <dbReference type="EMBL" id="MFC0548454.1"/>
    </source>
</evidence>
<dbReference type="EMBL" id="JBHLUD010000016">
    <property type="protein sequence ID" value="MFC0548454.1"/>
    <property type="molecule type" value="Genomic_DNA"/>
</dbReference>
<organism evidence="1 2">
    <name type="scientific">Kutzneria chonburiensis</name>
    <dbReference type="NCBI Taxonomy" id="1483604"/>
    <lineage>
        <taxon>Bacteria</taxon>
        <taxon>Bacillati</taxon>
        <taxon>Actinomycetota</taxon>
        <taxon>Actinomycetes</taxon>
        <taxon>Pseudonocardiales</taxon>
        <taxon>Pseudonocardiaceae</taxon>
        <taxon>Kutzneria</taxon>
    </lineage>
</organism>
<sequence length="61" mass="6513">MTTVLDDFDLDIRIGDVPGRLLEMQPPSTQIGCETDSGIGCGPVRSQDICPTESCHKTGCC</sequence>
<name>A0ABV6N778_9PSEU</name>
<dbReference type="Proteomes" id="UP001589810">
    <property type="component" value="Unassembled WGS sequence"/>
</dbReference>
<proteinExistence type="predicted"/>
<evidence type="ECO:0000313" key="2">
    <source>
        <dbReference type="Proteomes" id="UP001589810"/>
    </source>
</evidence>
<reference evidence="1 2" key="1">
    <citation type="submission" date="2024-09" db="EMBL/GenBank/DDBJ databases">
        <authorList>
            <person name="Sun Q."/>
            <person name="Mori K."/>
        </authorList>
    </citation>
    <scope>NUCLEOTIDE SEQUENCE [LARGE SCALE GENOMIC DNA]</scope>
    <source>
        <strain evidence="1 2">TBRC 1432</strain>
    </source>
</reference>
<evidence type="ECO:0008006" key="3">
    <source>
        <dbReference type="Google" id="ProtNLM"/>
    </source>
</evidence>
<gene>
    <name evidence="1" type="ORF">ACFFH7_43595</name>
</gene>
<keyword evidence="2" id="KW-1185">Reference proteome</keyword>
<accession>A0ABV6N778</accession>